<dbReference type="Proteomes" id="UP000268829">
    <property type="component" value="Unassembled WGS sequence"/>
</dbReference>
<evidence type="ECO:0000256" key="4">
    <source>
        <dbReference type="ARBA" id="ARBA00022747"/>
    </source>
</evidence>
<evidence type="ECO:0000313" key="7">
    <source>
        <dbReference type="Proteomes" id="UP000268829"/>
    </source>
</evidence>
<evidence type="ECO:0000313" key="6">
    <source>
        <dbReference type="EMBL" id="RNB59543.1"/>
    </source>
</evidence>
<organism evidence="6 7">
    <name type="scientific">Brevibacillus gelatini</name>
    <dbReference type="NCBI Taxonomy" id="1655277"/>
    <lineage>
        <taxon>Bacteria</taxon>
        <taxon>Bacillati</taxon>
        <taxon>Bacillota</taxon>
        <taxon>Bacilli</taxon>
        <taxon>Bacillales</taxon>
        <taxon>Paenibacillaceae</taxon>
        <taxon>Brevibacillus</taxon>
    </lineage>
</organism>
<dbReference type="EMBL" id="RHHS01000013">
    <property type="protein sequence ID" value="RNB59543.1"/>
    <property type="molecule type" value="Genomic_DNA"/>
</dbReference>
<dbReference type="GO" id="GO:0008170">
    <property type="term" value="F:N-methyltransferase activity"/>
    <property type="evidence" value="ECO:0007669"/>
    <property type="project" value="InterPro"/>
</dbReference>
<name>A0A3M8B8A0_9BACL</name>
<feature type="domain" description="DNA methylase N-4/N-6" evidence="5">
    <location>
        <begin position="19"/>
        <end position="250"/>
    </location>
</feature>
<keyword evidence="4" id="KW-0680">Restriction system</keyword>
<keyword evidence="7" id="KW-1185">Reference proteome</keyword>
<keyword evidence="2 6" id="KW-0808">Transferase</keyword>
<dbReference type="GO" id="GO:0009307">
    <property type="term" value="P:DNA restriction-modification system"/>
    <property type="evidence" value="ECO:0007669"/>
    <property type="project" value="UniProtKB-KW"/>
</dbReference>
<dbReference type="AlphaFoldDB" id="A0A3M8B8A0"/>
<keyword evidence="1 6" id="KW-0489">Methyltransferase</keyword>
<dbReference type="InterPro" id="IPR002941">
    <property type="entry name" value="DNA_methylase_N4/N6"/>
</dbReference>
<dbReference type="Gene3D" id="3.40.50.150">
    <property type="entry name" value="Vaccinia Virus protein VP39"/>
    <property type="match status" value="1"/>
</dbReference>
<dbReference type="OrthoDB" id="9800801at2"/>
<evidence type="ECO:0000259" key="5">
    <source>
        <dbReference type="Pfam" id="PF01555"/>
    </source>
</evidence>
<reference evidence="6 7" key="1">
    <citation type="submission" date="2018-10" db="EMBL/GenBank/DDBJ databases">
        <title>Phylogenomics of Brevibacillus.</title>
        <authorList>
            <person name="Dunlap C."/>
        </authorList>
    </citation>
    <scope>NUCLEOTIDE SEQUENCE [LARGE SCALE GENOMIC DNA]</scope>
    <source>
        <strain evidence="6 7">DSM 100115</strain>
    </source>
</reference>
<dbReference type="InterPro" id="IPR029063">
    <property type="entry name" value="SAM-dependent_MTases_sf"/>
</dbReference>
<protein>
    <submittedName>
        <fullName evidence="6">Site-specific DNA-methyltransferase</fullName>
    </submittedName>
</protein>
<evidence type="ECO:0000256" key="1">
    <source>
        <dbReference type="ARBA" id="ARBA00022603"/>
    </source>
</evidence>
<accession>A0A3M8B8A0</accession>
<sequence length="277" mass="32383">MLLKGDCLEIMPRIPDKSIDMVLCDLPYGMTTRNKWDEIIPFDKLWDQYNRIVKENGVLVFTGRQPFTSMLITSNKKDFKYTMVWRKNLKSGNLNAKKRPMVAFEDVVIFYKEQPTYNPQAIPRTFQTKCGKKSGKQYDKHTSNYGKQKLEYTSESKDWLMPDDVLDYEDNFYIVEEVDELENKMLYFEAVHNSTRRYHPTQKPVELFEWLVKTFTNEGDIVLDNTSGSGTTAVACEKANRKWICIEKDDDGKGNSLGYCDATVERIKNIYNKLMTE</sequence>
<dbReference type="SUPFAM" id="SSF53335">
    <property type="entry name" value="S-adenosyl-L-methionine-dependent methyltransferases"/>
    <property type="match status" value="1"/>
</dbReference>
<evidence type="ECO:0000256" key="2">
    <source>
        <dbReference type="ARBA" id="ARBA00022679"/>
    </source>
</evidence>
<dbReference type="Pfam" id="PF01555">
    <property type="entry name" value="N6_N4_Mtase"/>
    <property type="match status" value="1"/>
</dbReference>
<comment type="caution">
    <text evidence="6">The sequence shown here is derived from an EMBL/GenBank/DDBJ whole genome shotgun (WGS) entry which is preliminary data.</text>
</comment>
<proteinExistence type="predicted"/>
<keyword evidence="3" id="KW-0949">S-adenosyl-L-methionine</keyword>
<gene>
    <name evidence="6" type="ORF">EDM57_04450</name>
</gene>
<evidence type="ECO:0000256" key="3">
    <source>
        <dbReference type="ARBA" id="ARBA00022691"/>
    </source>
</evidence>
<dbReference type="InterPro" id="IPR002295">
    <property type="entry name" value="N4/N6-MTase_EcoPI_Mod-like"/>
</dbReference>
<dbReference type="PRINTS" id="PR00506">
    <property type="entry name" value="D21N6MTFRASE"/>
</dbReference>
<dbReference type="GO" id="GO:0003677">
    <property type="term" value="F:DNA binding"/>
    <property type="evidence" value="ECO:0007669"/>
    <property type="project" value="InterPro"/>
</dbReference>
<dbReference type="GO" id="GO:0032259">
    <property type="term" value="P:methylation"/>
    <property type="evidence" value="ECO:0007669"/>
    <property type="project" value="UniProtKB-KW"/>
</dbReference>